<comment type="caution">
    <text evidence="3">The sequence shown here is derived from an EMBL/GenBank/DDBJ whole genome shotgun (WGS) entry which is preliminary data.</text>
</comment>
<dbReference type="Gene3D" id="3.40.50.12780">
    <property type="entry name" value="N-terminal domain of ligase-like"/>
    <property type="match status" value="1"/>
</dbReference>
<evidence type="ECO:0000313" key="3">
    <source>
        <dbReference type="EMBL" id="OPC83575.1"/>
    </source>
</evidence>
<dbReference type="STRING" id="159449.B4N89_23885"/>
<dbReference type="AlphaFoldDB" id="A0A1T3P3N4"/>
<proteinExistence type="predicted"/>
<dbReference type="PROSITE" id="PS00455">
    <property type="entry name" value="AMP_BINDING"/>
    <property type="match status" value="1"/>
</dbReference>
<evidence type="ECO:0000259" key="1">
    <source>
        <dbReference type="Pfam" id="PF00501"/>
    </source>
</evidence>
<evidence type="ECO:0000313" key="4">
    <source>
        <dbReference type="Proteomes" id="UP000190037"/>
    </source>
</evidence>
<feature type="domain" description="AMP-dependent synthetase/ligase" evidence="1">
    <location>
        <begin position="54"/>
        <end position="426"/>
    </location>
</feature>
<evidence type="ECO:0000259" key="2">
    <source>
        <dbReference type="Pfam" id="PF13193"/>
    </source>
</evidence>
<keyword evidence="4" id="KW-1185">Reference proteome</keyword>
<dbReference type="InterPro" id="IPR042099">
    <property type="entry name" value="ANL_N_sf"/>
</dbReference>
<dbReference type="PANTHER" id="PTHR43767">
    <property type="entry name" value="LONG-CHAIN-FATTY-ACID--COA LIGASE"/>
    <property type="match status" value="1"/>
</dbReference>
<evidence type="ECO:0008006" key="5">
    <source>
        <dbReference type="Google" id="ProtNLM"/>
    </source>
</evidence>
<reference evidence="3 4" key="1">
    <citation type="submission" date="2017-03" db="EMBL/GenBank/DDBJ databases">
        <title>Draft genome sequence of Streptomyces scabrisporus NF3, endophyte isolated from Amphipterygium adstringens.</title>
        <authorList>
            <person name="Vazquez M."/>
            <person name="Ceapa C.D."/>
            <person name="Rodriguez Luna D."/>
            <person name="Sanchez Esquivel S."/>
        </authorList>
    </citation>
    <scope>NUCLEOTIDE SEQUENCE [LARGE SCALE GENOMIC DNA]</scope>
    <source>
        <strain evidence="3 4">NF3</strain>
    </source>
</reference>
<dbReference type="Pfam" id="PF13193">
    <property type="entry name" value="AMP-binding_C"/>
    <property type="match status" value="1"/>
</dbReference>
<sequence>MATSSSTGSAAAAPDPVLAALTAPDGPFALVEEDVLGVPLRVLAERPRSITAFVERARGFGDREYLVHEDRRITFTRHVRDVASTAHALRERFGVGPGDRVAILAANRPEWLTAFQAAAALGAIAVGMNGWWAGDEIRYAVADCAPTVLIADRRRLERLGGAVAAAGETGLPVVEMEGDFAALTEHAPDADLPPGAADEDDPALILYTSGTTGRPKGAVLTHRNVVAMQNLQALLAARASAHLPAAARAQAPPGRWLVNSPFFHVSGLLAGAVAALAGGQTMVLYPGRFEVPRLLELIERERCTTWSLVPTLGWRVVNHPDTARHDLSSIVRLGGGSAAFSPELVRRLQEVFPSAKGALGVGYGLTESGGVATTAGAAQLEGEPGAIGTAVPTVEVTIRSEDGTEQPDGVEGELWIRSPLVMRGYWRNEEATAKALTPDRWLRTGDLGFARAGRFHLATRRSDLILRGGENVYPAEIEHCLDAHPDVAESVVVGVPHPEWGEEVKAIVVPAQGSPVTAAELGAYVAERLAHFKVPAHWELRAEPLPRTPTGKVIRAVATGGRPADLVEE</sequence>
<accession>A0A1T3P3N4</accession>
<name>A0A1T3P3N4_9ACTN</name>
<dbReference type="SUPFAM" id="SSF56801">
    <property type="entry name" value="Acetyl-CoA synthetase-like"/>
    <property type="match status" value="1"/>
</dbReference>
<dbReference type="RefSeq" id="WP_078977858.1">
    <property type="nucleotide sequence ID" value="NZ_MWQN01000001.1"/>
</dbReference>
<dbReference type="InterPro" id="IPR025110">
    <property type="entry name" value="AMP-bd_C"/>
</dbReference>
<feature type="domain" description="AMP-binding enzyme C-terminal" evidence="2">
    <location>
        <begin position="476"/>
        <end position="552"/>
    </location>
</feature>
<dbReference type="PANTHER" id="PTHR43767:SF1">
    <property type="entry name" value="NONRIBOSOMAL PEPTIDE SYNTHASE PES1 (EUROFUNG)-RELATED"/>
    <property type="match status" value="1"/>
</dbReference>
<dbReference type="InterPro" id="IPR045851">
    <property type="entry name" value="AMP-bd_C_sf"/>
</dbReference>
<organism evidence="3 4">
    <name type="scientific">Embleya scabrispora</name>
    <dbReference type="NCBI Taxonomy" id="159449"/>
    <lineage>
        <taxon>Bacteria</taxon>
        <taxon>Bacillati</taxon>
        <taxon>Actinomycetota</taxon>
        <taxon>Actinomycetes</taxon>
        <taxon>Kitasatosporales</taxon>
        <taxon>Streptomycetaceae</taxon>
        <taxon>Embleya</taxon>
    </lineage>
</organism>
<dbReference type="GO" id="GO:0016878">
    <property type="term" value="F:acid-thiol ligase activity"/>
    <property type="evidence" value="ECO:0007669"/>
    <property type="project" value="UniProtKB-ARBA"/>
</dbReference>
<dbReference type="Proteomes" id="UP000190037">
    <property type="component" value="Unassembled WGS sequence"/>
</dbReference>
<gene>
    <name evidence="3" type="ORF">B4N89_23885</name>
</gene>
<dbReference type="EMBL" id="MWQN01000001">
    <property type="protein sequence ID" value="OPC83575.1"/>
    <property type="molecule type" value="Genomic_DNA"/>
</dbReference>
<dbReference type="InterPro" id="IPR050237">
    <property type="entry name" value="ATP-dep_AMP-bd_enzyme"/>
</dbReference>
<dbReference type="Gene3D" id="3.30.300.30">
    <property type="match status" value="1"/>
</dbReference>
<dbReference type="OrthoDB" id="9803968at2"/>
<dbReference type="Pfam" id="PF00501">
    <property type="entry name" value="AMP-binding"/>
    <property type="match status" value="1"/>
</dbReference>
<dbReference type="InterPro" id="IPR000873">
    <property type="entry name" value="AMP-dep_synth/lig_dom"/>
</dbReference>
<protein>
    <recommendedName>
        <fullName evidence="5">Fatty acid--CoA ligase</fullName>
    </recommendedName>
</protein>
<dbReference type="InterPro" id="IPR020845">
    <property type="entry name" value="AMP-binding_CS"/>
</dbReference>